<evidence type="ECO:0000256" key="1">
    <source>
        <dbReference type="ARBA" id="ARBA00004429"/>
    </source>
</evidence>
<dbReference type="Pfam" id="PF12832">
    <property type="entry name" value="MFS_1_like"/>
    <property type="match status" value="1"/>
</dbReference>
<dbReference type="EMBL" id="QRGO01000001">
    <property type="protein sequence ID" value="RDV05149.1"/>
    <property type="molecule type" value="Genomic_DNA"/>
</dbReference>
<dbReference type="PANTHER" id="PTHR23522">
    <property type="entry name" value="BLL5896 PROTEIN"/>
    <property type="match status" value="1"/>
</dbReference>
<keyword evidence="7 8" id="KW-0472">Membrane</keyword>
<keyword evidence="11" id="KW-1185">Reference proteome</keyword>
<dbReference type="NCBIfam" id="NF037955">
    <property type="entry name" value="mfs"/>
    <property type="match status" value="1"/>
</dbReference>
<dbReference type="GO" id="GO:0030395">
    <property type="term" value="F:lactose binding"/>
    <property type="evidence" value="ECO:0007669"/>
    <property type="project" value="TreeGrafter"/>
</dbReference>
<dbReference type="Proteomes" id="UP000263993">
    <property type="component" value="Unassembled WGS sequence"/>
</dbReference>
<dbReference type="GO" id="GO:0015528">
    <property type="term" value="F:lactose:proton symporter activity"/>
    <property type="evidence" value="ECO:0007669"/>
    <property type="project" value="TreeGrafter"/>
</dbReference>
<evidence type="ECO:0000256" key="6">
    <source>
        <dbReference type="ARBA" id="ARBA00022989"/>
    </source>
</evidence>
<evidence type="ECO:0000256" key="4">
    <source>
        <dbReference type="ARBA" id="ARBA00022519"/>
    </source>
</evidence>
<sequence length="392" mass="41016">MRPPFLSSDTRFAARIAAFYAALFVLSGIVLPFFPVWLQAKGVDAALIGITLAAPQIMRVLAIPLVTRHADRKDALRGTLVMLSLMGLAGYVAVSMAEGGLIIFIAYALTALATTPIMPVLETYALRSLGTRGRAYGAVRLWGSVAFIVGVFATGFVADIVAPRDLIWLIVAASAVALVTAVNLRPLPPHEPGVIAAAQPKRLLRDRAFLIVAASAALTQSSHAVYYGFSSLEWRHAGLDGTAIAALWSVGVIAEIILFVVAARLPAFLTPSMMLVLGGAGGALRWAAMAFDPPVYVLPALQMLHAFSFGMTYLGALFFTSRHAPPGQAATAQGYLAIIIGLAMAAAMGVSGWLYGLFGAKAYAAMALAAVVGCAYGAVADRAARRVAGNTL</sequence>
<proteinExistence type="predicted"/>
<organism evidence="10 11">
    <name type="scientific">Undibacter mobilis</name>
    <dbReference type="NCBI Taxonomy" id="2292256"/>
    <lineage>
        <taxon>Bacteria</taxon>
        <taxon>Pseudomonadati</taxon>
        <taxon>Pseudomonadota</taxon>
        <taxon>Alphaproteobacteria</taxon>
        <taxon>Hyphomicrobiales</taxon>
        <taxon>Nitrobacteraceae</taxon>
        <taxon>Undibacter</taxon>
    </lineage>
</organism>
<dbReference type="Gene3D" id="1.20.1250.20">
    <property type="entry name" value="MFS general substrate transporter like domains"/>
    <property type="match status" value="2"/>
</dbReference>
<accession>A0A371BC19</accession>
<feature type="transmembrane region" description="Helical" evidence="8">
    <location>
        <begin position="46"/>
        <end position="66"/>
    </location>
</feature>
<feature type="transmembrane region" description="Helical" evidence="8">
    <location>
        <begin position="208"/>
        <end position="229"/>
    </location>
</feature>
<comment type="caution">
    <text evidence="10">The sequence shown here is derived from an EMBL/GenBank/DDBJ whole genome shotgun (WGS) entry which is preliminary data.</text>
</comment>
<feature type="transmembrane region" description="Helical" evidence="8">
    <location>
        <begin position="75"/>
        <end position="94"/>
    </location>
</feature>
<feature type="transmembrane region" description="Helical" evidence="8">
    <location>
        <begin position="100"/>
        <end position="121"/>
    </location>
</feature>
<feature type="transmembrane region" description="Helical" evidence="8">
    <location>
        <begin position="332"/>
        <end position="356"/>
    </location>
</feature>
<name>A0A371BC19_9BRAD</name>
<gene>
    <name evidence="10" type="ORF">DXH78_11585</name>
</gene>
<feature type="transmembrane region" description="Helical" evidence="8">
    <location>
        <begin position="362"/>
        <end position="379"/>
    </location>
</feature>
<dbReference type="GO" id="GO:0005886">
    <property type="term" value="C:plasma membrane"/>
    <property type="evidence" value="ECO:0007669"/>
    <property type="project" value="UniProtKB-SubCell"/>
</dbReference>
<feature type="transmembrane region" description="Helical" evidence="8">
    <location>
        <begin position="12"/>
        <end position="34"/>
    </location>
</feature>
<dbReference type="PANTHER" id="PTHR23522:SF10">
    <property type="entry name" value="3-PHENYLPROPIONIC ACID TRANSPORTER-RELATED"/>
    <property type="match status" value="1"/>
</dbReference>
<protein>
    <submittedName>
        <fullName evidence="10">MFS transporter</fullName>
    </submittedName>
</protein>
<dbReference type="RefSeq" id="WP_115517176.1">
    <property type="nucleotide sequence ID" value="NZ_QRGO01000001.1"/>
</dbReference>
<feature type="transmembrane region" description="Helical" evidence="8">
    <location>
        <begin position="241"/>
        <end position="261"/>
    </location>
</feature>
<feature type="domain" description="Major facilitator superfamily associated" evidence="9">
    <location>
        <begin position="15"/>
        <end position="361"/>
    </location>
</feature>
<dbReference type="InterPro" id="IPR024989">
    <property type="entry name" value="MFS_assoc_dom"/>
</dbReference>
<evidence type="ECO:0000259" key="9">
    <source>
        <dbReference type="Pfam" id="PF12832"/>
    </source>
</evidence>
<dbReference type="InterPro" id="IPR026032">
    <property type="entry name" value="HcaT-like"/>
</dbReference>
<keyword evidence="5 8" id="KW-0812">Transmembrane</keyword>
<dbReference type="InterPro" id="IPR036259">
    <property type="entry name" value="MFS_trans_sf"/>
</dbReference>
<evidence type="ECO:0000256" key="5">
    <source>
        <dbReference type="ARBA" id="ARBA00022692"/>
    </source>
</evidence>
<keyword evidence="6 8" id="KW-1133">Transmembrane helix</keyword>
<keyword evidence="2" id="KW-0813">Transport</keyword>
<feature type="transmembrane region" description="Helical" evidence="8">
    <location>
        <begin position="300"/>
        <end position="320"/>
    </location>
</feature>
<feature type="transmembrane region" description="Helical" evidence="8">
    <location>
        <begin position="141"/>
        <end position="161"/>
    </location>
</feature>
<dbReference type="PIRSF" id="PIRSF004925">
    <property type="entry name" value="HcaT"/>
    <property type="match status" value="1"/>
</dbReference>
<keyword evidence="3" id="KW-1003">Cell membrane</keyword>
<evidence type="ECO:0000256" key="7">
    <source>
        <dbReference type="ARBA" id="ARBA00023136"/>
    </source>
</evidence>
<dbReference type="SUPFAM" id="SSF103473">
    <property type="entry name" value="MFS general substrate transporter"/>
    <property type="match status" value="1"/>
</dbReference>
<evidence type="ECO:0000313" key="11">
    <source>
        <dbReference type="Proteomes" id="UP000263993"/>
    </source>
</evidence>
<feature type="transmembrane region" description="Helical" evidence="8">
    <location>
        <begin position="167"/>
        <end position="187"/>
    </location>
</feature>
<feature type="transmembrane region" description="Helical" evidence="8">
    <location>
        <begin position="268"/>
        <end position="288"/>
    </location>
</feature>
<dbReference type="OrthoDB" id="9150135at2"/>
<keyword evidence="4" id="KW-0997">Cell inner membrane</keyword>
<comment type="subcellular location">
    <subcellularLocation>
        <location evidence="1">Cell inner membrane</location>
        <topology evidence="1">Multi-pass membrane protein</topology>
    </subcellularLocation>
</comment>
<dbReference type="AlphaFoldDB" id="A0A371BC19"/>
<evidence type="ECO:0000256" key="8">
    <source>
        <dbReference type="SAM" id="Phobius"/>
    </source>
</evidence>
<evidence type="ECO:0000256" key="3">
    <source>
        <dbReference type="ARBA" id="ARBA00022475"/>
    </source>
</evidence>
<evidence type="ECO:0000313" key="10">
    <source>
        <dbReference type="EMBL" id="RDV05149.1"/>
    </source>
</evidence>
<evidence type="ECO:0000256" key="2">
    <source>
        <dbReference type="ARBA" id="ARBA00022448"/>
    </source>
</evidence>
<reference evidence="11" key="1">
    <citation type="submission" date="2018-08" db="EMBL/GenBank/DDBJ databases">
        <authorList>
            <person name="Kim S.-J."/>
            <person name="Jung G.-Y."/>
        </authorList>
    </citation>
    <scope>NUCLEOTIDE SEQUENCE [LARGE SCALE GENOMIC DNA]</scope>
    <source>
        <strain evidence="11">GY_H</strain>
    </source>
</reference>